<feature type="chain" id="PRO_5006132283" description="Alkaline proteinase inhibitor/ Outer membrane lipoprotein Omp19 domain-containing protein" evidence="2">
    <location>
        <begin position="29"/>
        <end position="246"/>
    </location>
</feature>
<comment type="caution">
    <text evidence="4">The sequence shown here is derived from an EMBL/GenBank/DDBJ whole genome shotgun (WGS) entry which is preliminary data.</text>
</comment>
<feature type="signal peptide" evidence="2">
    <location>
        <begin position="1"/>
        <end position="28"/>
    </location>
</feature>
<dbReference type="Gene3D" id="2.40.128.10">
    <property type="match status" value="2"/>
</dbReference>
<accession>A0A0P6WD08</accession>
<dbReference type="InterPro" id="IPR016085">
    <property type="entry name" value="Protease_inh_B-barrel_dom"/>
</dbReference>
<gene>
    <name evidence="4" type="ORF">ABB55_10465</name>
</gene>
<feature type="domain" description="Alkaline proteinase inhibitor/ Outer membrane lipoprotein Omp19" evidence="3">
    <location>
        <begin position="146"/>
        <end position="242"/>
    </location>
</feature>
<proteinExistence type="predicted"/>
<dbReference type="SUPFAM" id="SSF50882">
    <property type="entry name" value="beta-Barrel protease inhibitors"/>
    <property type="match status" value="2"/>
</dbReference>
<protein>
    <recommendedName>
        <fullName evidence="3">Alkaline proteinase inhibitor/ Outer membrane lipoprotein Omp19 domain-containing protein</fullName>
    </recommendedName>
</protein>
<dbReference type="InterPro" id="IPR021140">
    <property type="entry name" value="Inh/Omp19"/>
</dbReference>
<sequence>MSPRRRTIRSVCLSAFAAAAGAILTAGAALSAGAVDEAVYRATAGRWLIAPEGGGKGCVITLSTETTIGGRRLDGTAGCKGAVPAMAEAASWDFDNEKSGIVFRDALRKRLLEVVEQETATYRQEPAGPGKALVMFPARGSMDRVPSPGDLFGEWQMRRPGGPVLCTVSLLERTAPGDQGSYTLSLARECDAGLVRLKLSTWRIEGMDLMFYSFEGDSLAFTPRAPGAYAKSEKESGKPLDLIKTK</sequence>
<organism evidence="4 5">
    <name type="scientific">Prosthecodimorpha hirschii</name>
    <dbReference type="NCBI Taxonomy" id="665126"/>
    <lineage>
        <taxon>Bacteria</taxon>
        <taxon>Pseudomonadati</taxon>
        <taxon>Pseudomonadota</taxon>
        <taxon>Alphaproteobacteria</taxon>
        <taxon>Hyphomicrobiales</taxon>
        <taxon>Ancalomicrobiaceae</taxon>
        <taxon>Prosthecodimorpha</taxon>
    </lineage>
</organism>
<dbReference type="AlphaFoldDB" id="A0A0P6WD08"/>
<dbReference type="EMBL" id="LJYW01000001">
    <property type="protein sequence ID" value="KPL52596.1"/>
    <property type="molecule type" value="Genomic_DNA"/>
</dbReference>
<evidence type="ECO:0000256" key="2">
    <source>
        <dbReference type="SAM" id="SignalP"/>
    </source>
</evidence>
<evidence type="ECO:0000259" key="3">
    <source>
        <dbReference type="Pfam" id="PF02974"/>
    </source>
</evidence>
<reference evidence="4 5" key="1">
    <citation type="submission" date="2015-09" db="EMBL/GenBank/DDBJ databases">
        <authorList>
            <person name="Jackson K.R."/>
            <person name="Lunt B.L."/>
            <person name="Fisher J.N.B."/>
            <person name="Gardner A.V."/>
            <person name="Bailey M.E."/>
            <person name="Deus L.M."/>
            <person name="Earl A.S."/>
            <person name="Gibby P.D."/>
            <person name="Hartmann K.A."/>
            <person name="Liu J.E."/>
            <person name="Manci A.M."/>
            <person name="Nielsen D.A."/>
            <person name="Solomon M.B."/>
            <person name="Breakwell D.P."/>
            <person name="Burnett S.H."/>
            <person name="Grose J.H."/>
        </authorList>
    </citation>
    <scope>NUCLEOTIDE SEQUENCE [LARGE SCALE GENOMIC DNA]</scope>
    <source>
        <strain evidence="4 5">16</strain>
    </source>
</reference>
<dbReference type="GO" id="GO:0004866">
    <property type="term" value="F:endopeptidase inhibitor activity"/>
    <property type="evidence" value="ECO:0007669"/>
    <property type="project" value="InterPro"/>
</dbReference>
<feature type="domain" description="Alkaline proteinase inhibitor/ Outer membrane lipoprotein Omp19" evidence="3">
    <location>
        <begin position="43"/>
        <end position="127"/>
    </location>
</feature>
<dbReference type="RefSeq" id="WP_054358759.1">
    <property type="nucleotide sequence ID" value="NZ_LJYW01000001.1"/>
</dbReference>
<keyword evidence="5" id="KW-1185">Reference proteome</keyword>
<dbReference type="Pfam" id="PF02974">
    <property type="entry name" value="Inh"/>
    <property type="match status" value="2"/>
</dbReference>
<dbReference type="STRING" id="665126.ABB55_10465"/>
<evidence type="ECO:0000313" key="4">
    <source>
        <dbReference type="EMBL" id="KPL52596.1"/>
    </source>
</evidence>
<reference evidence="4 5" key="2">
    <citation type="submission" date="2015-10" db="EMBL/GenBank/DDBJ databases">
        <title>Draft Genome Sequence of Prosthecomicrobium hirschii ATCC 27832.</title>
        <authorList>
            <person name="Daniel J."/>
            <person name="Givan S.A."/>
            <person name="Brun Y.V."/>
            <person name="Brown P.J."/>
        </authorList>
    </citation>
    <scope>NUCLEOTIDE SEQUENCE [LARGE SCALE GENOMIC DNA]</scope>
    <source>
        <strain evidence="4 5">16</strain>
    </source>
</reference>
<evidence type="ECO:0000256" key="1">
    <source>
        <dbReference type="ARBA" id="ARBA00022729"/>
    </source>
</evidence>
<keyword evidence="1 2" id="KW-0732">Signal</keyword>
<evidence type="ECO:0000313" key="5">
    <source>
        <dbReference type="Proteomes" id="UP000048984"/>
    </source>
</evidence>
<name>A0A0P6WD08_9HYPH</name>
<dbReference type="Proteomes" id="UP000048984">
    <property type="component" value="Unassembled WGS sequence"/>
</dbReference>